<feature type="domain" description="Ubiquitin 3 binding protein But2 C-terminal" evidence="2">
    <location>
        <begin position="154"/>
        <end position="294"/>
    </location>
</feature>
<accession>A0ABP1DS83</accession>
<protein>
    <recommendedName>
        <fullName evidence="2">Ubiquitin 3 binding protein But2 C-terminal domain-containing protein</fullName>
    </recommendedName>
</protein>
<gene>
    <name evidence="3" type="ORF">GFSPODELE1_LOCUS7515</name>
</gene>
<proteinExistence type="predicted"/>
<dbReference type="Pfam" id="PF09792">
    <property type="entry name" value="But2"/>
    <property type="match status" value="1"/>
</dbReference>
<evidence type="ECO:0000256" key="1">
    <source>
        <dbReference type="SAM" id="MobiDB-lite"/>
    </source>
</evidence>
<dbReference type="EMBL" id="OZ037948">
    <property type="protein sequence ID" value="CAL1709829.1"/>
    <property type="molecule type" value="Genomic_DNA"/>
</dbReference>
<evidence type="ECO:0000313" key="3">
    <source>
        <dbReference type="EMBL" id="CAL1709829.1"/>
    </source>
</evidence>
<feature type="region of interest" description="Disordered" evidence="1">
    <location>
        <begin position="124"/>
        <end position="152"/>
    </location>
</feature>
<organism evidence="3 4">
    <name type="scientific">Somion occarium</name>
    <dbReference type="NCBI Taxonomy" id="3059160"/>
    <lineage>
        <taxon>Eukaryota</taxon>
        <taxon>Fungi</taxon>
        <taxon>Dikarya</taxon>
        <taxon>Basidiomycota</taxon>
        <taxon>Agaricomycotina</taxon>
        <taxon>Agaricomycetes</taxon>
        <taxon>Polyporales</taxon>
        <taxon>Cerrenaceae</taxon>
        <taxon>Somion</taxon>
    </lineage>
</organism>
<keyword evidence="4" id="KW-1185">Reference proteome</keyword>
<reference evidence="4" key="1">
    <citation type="submission" date="2024-04" db="EMBL/GenBank/DDBJ databases">
        <authorList>
            <person name="Shaw F."/>
            <person name="Minotto A."/>
        </authorList>
    </citation>
    <scope>NUCLEOTIDE SEQUENCE [LARGE SCALE GENOMIC DNA]</scope>
</reference>
<name>A0ABP1DS83_9APHY</name>
<sequence length="310" mass="34270">MSFEENVEAIPLMHPGEDNAHTSMPKRRGSRSSSNPRGFLAKWTSLPHSALLIALLSLFLSSLGLASSLRSFRQQNELDEAQLELLRKPSLYFGFDKVPRIQQILSLESLIAQAQGTATSSVVTEPTHSLDEDHPTAGHGHGHVATPAAGPGRPVNIARVNSQYPDQIFARDGWVLITEHDRTLLEFRTSSHTSRCVFASYFPTRRSLGDRLLTIELDDPNTPIARIQLTTMTVSESVDFATLTWNTRPQALKLVGELDASFGRNDTTGEFDCEPDTRLLVELACIGRGCRIEYKDETGFPKIGIELVDS</sequence>
<evidence type="ECO:0000313" key="4">
    <source>
        <dbReference type="Proteomes" id="UP001497453"/>
    </source>
</evidence>
<evidence type="ECO:0000259" key="2">
    <source>
        <dbReference type="Pfam" id="PF09792"/>
    </source>
</evidence>
<feature type="region of interest" description="Disordered" evidence="1">
    <location>
        <begin position="11"/>
        <end position="35"/>
    </location>
</feature>
<dbReference type="Proteomes" id="UP001497453">
    <property type="component" value="Chromosome 5"/>
</dbReference>
<dbReference type="InterPro" id="IPR018620">
    <property type="entry name" value="Ubiquitin3-bd_protein_But2_C"/>
</dbReference>